<evidence type="ECO:0000256" key="1">
    <source>
        <dbReference type="SAM" id="Phobius"/>
    </source>
</evidence>
<gene>
    <name evidence="2" type="ORF">OSO01_25510</name>
</gene>
<dbReference type="RefSeq" id="WP_147210768.1">
    <property type="nucleotide sequence ID" value="NZ_BJYM01000010.1"/>
</dbReference>
<keyword evidence="3" id="KW-1185">Reference proteome</keyword>
<dbReference type="InterPro" id="IPR047928">
    <property type="entry name" value="Perm_prefix_1"/>
</dbReference>
<name>A0A511ZK25_9BACI</name>
<evidence type="ECO:0000313" key="3">
    <source>
        <dbReference type="Proteomes" id="UP000321558"/>
    </source>
</evidence>
<reference evidence="2 3" key="1">
    <citation type="submission" date="2019-07" db="EMBL/GenBank/DDBJ databases">
        <title>Whole genome shotgun sequence of Oceanobacillus sojae NBRC 105379.</title>
        <authorList>
            <person name="Hosoyama A."/>
            <person name="Uohara A."/>
            <person name="Ohji S."/>
            <person name="Ichikawa N."/>
        </authorList>
    </citation>
    <scope>NUCLEOTIDE SEQUENCE [LARGE SCALE GENOMIC DNA]</scope>
    <source>
        <strain evidence="2 3">NBRC 105379</strain>
    </source>
</reference>
<comment type="caution">
    <text evidence="2">The sequence shown here is derived from an EMBL/GenBank/DDBJ whole genome shotgun (WGS) entry which is preliminary data.</text>
</comment>
<dbReference type="EMBL" id="BJYM01000010">
    <property type="protein sequence ID" value="GEN87812.1"/>
    <property type="molecule type" value="Genomic_DNA"/>
</dbReference>
<feature type="transmembrane region" description="Helical" evidence="1">
    <location>
        <begin position="119"/>
        <end position="142"/>
    </location>
</feature>
<dbReference type="STRING" id="582851.GCA_900162665_04060"/>
<evidence type="ECO:0008006" key="4">
    <source>
        <dbReference type="Google" id="ProtNLM"/>
    </source>
</evidence>
<evidence type="ECO:0000313" key="2">
    <source>
        <dbReference type="EMBL" id="GEN87812.1"/>
    </source>
</evidence>
<feature type="transmembrane region" description="Helical" evidence="1">
    <location>
        <begin position="243"/>
        <end position="262"/>
    </location>
</feature>
<feature type="transmembrane region" description="Helical" evidence="1">
    <location>
        <begin position="157"/>
        <end position="180"/>
    </location>
</feature>
<feature type="transmembrane region" description="Helical" evidence="1">
    <location>
        <begin position="88"/>
        <end position="113"/>
    </location>
</feature>
<organism evidence="2 3">
    <name type="scientific">Oceanobacillus sojae</name>
    <dbReference type="NCBI Taxonomy" id="582851"/>
    <lineage>
        <taxon>Bacteria</taxon>
        <taxon>Bacillati</taxon>
        <taxon>Bacillota</taxon>
        <taxon>Bacilli</taxon>
        <taxon>Bacillales</taxon>
        <taxon>Bacillaceae</taxon>
        <taxon>Oceanobacillus</taxon>
    </lineage>
</organism>
<keyword evidence="1" id="KW-0472">Membrane</keyword>
<keyword evidence="1" id="KW-1133">Transmembrane helix</keyword>
<sequence>MMIKKYVDDLFHGYKSTAELEDFKEEIIINLKDRVQDLEKTGKSSDEAFAEAVSELGDITAIADDLSREKRKEIIGKMYVDPKPKLSAGYAIGYTLAAGVLLFGIITSLITYFSAGNNLFIAISSFLPFVVPAGAALTYLGLTTETTAKYPMDWKRALIYALAVGVILFGISISSSHYFMENSNPAAILGVLVPFVLPGILVIAFLILTEKKRFKPWLMQEHERYHEAYAGYYKDTEEVTKRGMLSGALWIGAIGVFLLIWILTNILYALPVFLFAIMGELLIEYRMISKHKRNSATK</sequence>
<feature type="transmembrane region" description="Helical" evidence="1">
    <location>
        <begin position="186"/>
        <end position="209"/>
    </location>
</feature>
<dbReference type="NCBIfam" id="NF038403">
    <property type="entry name" value="perm_prefix_1"/>
    <property type="match status" value="1"/>
</dbReference>
<feature type="transmembrane region" description="Helical" evidence="1">
    <location>
        <begin position="268"/>
        <end position="288"/>
    </location>
</feature>
<dbReference type="Proteomes" id="UP000321558">
    <property type="component" value="Unassembled WGS sequence"/>
</dbReference>
<keyword evidence="1" id="KW-0812">Transmembrane</keyword>
<protein>
    <recommendedName>
        <fullName evidence="4">Beta-carotene 15,15'-monooxygenase</fullName>
    </recommendedName>
</protein>
<dbReference type="OrthoDB" id="9812495at2"/>
<accession>A0A511ZK25</accession>
<dbReference type="AlphaFoldDB" id="A0A511ZK25"/>
<proteinExistence type="predicted"/>